<reference evidence="2" key="1">
    <citation type="submission" date="2024-06" db="EMBL/GenBank/DDBJ databases">
        <title>Multi-omics analyses provide insights into the biosynthesis of the anticancer antibiotic pleurotin in Hohenbuehelia grisea.</title>
        <authorList>
            <person name="Weaver J.A."/>
            <person name="Alberti F."/>
        </authorList>
    </citation>
    <scope>NUCLEOTIDE SEQUENCE [LARGE SCALE GENOMIC DNA]</scope>
    <source>
        <strain evidence="2">T-177</strain>
    </source>
</reference>
<dbReference type="Proteomes" id="UP001556367">
    <property type="component" value="Unassembled WGS sequence"/>
</dbReference>
<evidence type="ECO:0000313" key="1">
    <source>
        <dbReference type="EMBL" id="KAL0945960.1"/>
    </source>
</evidence>
<proteinExistence type="predicted"/>
<protein>
    <submittedName>
        <fullName evidence="1">Uncharacterized protein</fullName>
    </submittedName>
</protein>
<sequence>MCFGILINKRRWCADRILAKLILERNVLRDVLALAKRISVAGSTKVDRTNLLQTDPDYFETHNVSVKLLTVGDWESYSSPS</sequence>
<organism evidence="1 2">
    <name type="scientific">Hohenbuehelia grisea</name>
    <dbReference type="NCBI Taxonomy" id="104357"/>
    <lineage>
        <taxon>Eukaryota</taxon>
        <taxon>Fungi</taxon>
        <taxon>Dikarya</taxon>
        <taxon>Basidiomycota</taxon>
        <taxon>Agaricomycotina</taxon>
        <taxon>Agaricomycetes</taxon>
        <taxon>Agaricomycetidae</taxon>
        <taxon>Agaricales</taxon>
        <taxon>Pleurotineae</taxon>
        <taxon>Pleurotaceae</taxon>
        <taxon>Hohenbuehelia</taxon>
    </lineage>
</organism>
<evidence type="ECO:0000313" key="2">
    <source>
        <dbReference type="Proteomes" id="UP001556367"/>
    </source>
</evidence>
<comment type="caution">
    <text evidence="1">The sequence shown here is derived from an EMBL/GenBank/DDBJ whole genome shotgun (WGS) entry which is preliminary data.</text>
</comment>
<dbReference type="EMBL" id="JASNQZ010000015">
    <property type="protein sequence ID" value="KAL0945960.1"/>
    <property type="molecule type" value="Genomic_DNA"/>
</dbReference>
<name>A0ABR3IRQ3_9AGAR</name>
<keyword evidence="2" id="KW-1185">Reference proteome</keyword>
<accession>A0ABR3IRQ3</accession>
<gene>
    <name evidence="1" type="ORF">HGRIS_012238</name>
</gene>